<feature type="transmembrane region" description="Helical" evidence="1">
    <location>
        <begin position="236"/>
        <end position="254"/>
    </location>
</feature>
<organism evidence="3 4">
    <name type="scientific">Thermotomaculum hydrothermale</name>
    <dbReference type="NCBI Taxonomy" id="981385"/>
    <lineage>
        <taxon>Bacteria</taxon>
        <taxon>Pseudomonadati</taxon>
        <taxon>Acidobacteriota</taxon>
        <taxon>Holophagae</taxon>
        <taxon>Thermotomaculales</taxon>
        <taxon>Thermotomaculaceae</taxon>
        <taxon>Thermotomaculum</taxon>
    </lineage>
</organism>
<dbReference type="AlphaFoldDB" id="A0A7R6PDC0"/>
<accession>A0A7R6PDC0</accession>
<evidence type="ECO:0000313" key="3">
    <source>
        <dbReference type="EMBL" id="BBB31668.1"/>
    </source>
</evidence>
<keyword evidence="1" id="KW-1133">Transmembrane helix</keyword>
<evidence type="ECO:0000256" key="2">
    <source>
        <dbReference type="SAM" id="SignalP"/>
    </source>
</evidence>
<dbReference type="RefSeq" id="WP_201328000.1">
    <property type="nucleotide sequence ID" value="NZ_AP017470.1"/>
</dbReference>
<dbReference type="EMBL" id="AP017470">
    <property type="protein sequence ID" value="BBB31668.1"/>
    <property type="molecule type" value="Genomic_DNA"/>
</dbReference>
<evidence type="ECO:0008006" key="5">
    <source>
        <dbReference type="Google" id="ProtNLM"/>
    </source>
</evidence>
<feature type="transmembrane region" description="Helical" evidence="1">
    <location>
        <begin position="152"/>
        <end position="171"/>
    </location>
</feature>
<name>A0A7R6PDC0_9BACT</name>
<evidence type="ECO:0000313" key="4">
    <source>
        <dbReference type="Proteomes" id="UP000595564"/>
    </source>
</evidence>
<dbReference type="Proteomes" id="UP000595564">
    <property type="component" value="Chromosome"/>
</dbReference>
<keyword evidence="1" id="KW-0472">Membrane</keyword>
<feature type="signal peptide" evidence="2">
    <location>
        <begin position="1"/>
        <end position="22"/>
    </location>
</feature>
<keyword evidence="2" id="KW-0732">Signal</keyword>
<sequence length="272" mass="30398">MNKRIFYLFVILILCFSFNSFAGERTKLFVFPAHTVKIEKPVKGDILVVGKDIEICANVDGNVSAIGGNILVKSKVSGNCVSIGGGIHISGGKVEGDIVSIGELFGKNRFYLLLLNTFFWIITIGFGFYFYGENIKENAFEFADDFIRLFFFGFYSLIALTLLSLISFALIKVGIGLILFLFVFAGFFAIYIFSILTIFCFFGDVVAKFIKVNLPDTVKMLLGLAIYQMLKFVPLFGFLSFVVLLSAAFGATLYSRFGTFKSWFGLPRFWGE</sequence>
<protein>
    <recommendedName>
        <fullName evidence="5">Polymer-forming cytoskeletal protein</fullName>
    </recommendedName>
</protein>
<feature type="transmembrane region" description="Helical" evidence="1">
    <location>
        <begin position="110"/>
        <end position="131"/>
    </location>
</feature>
<evidence type="ECO:0000256" key="1">
    <source>
        <dbReference type="SAM" id="Phobius"/>
    </source>
</evidence>
<feature type="transmembrane region" description="Helical" evidence="1">
    <location>
        <begin position="177"/>
        <end position="202"/>
    </location>
</feature>
<proteinExistence type="predicted"/>
<reference evidence="3 4" key="1">
    <citation type="journal article" date="2012" name="Extremophiles">
        <title>Thermotomaculum hydrothermale gen. nov., sp. nov., a novel heterotrophic thermophile within the phylum Acidobacteria from a deep-sea hydrothermal vent chimney in the Southern Okinawa Trough.</title>
        <authorList>
            <person name="Izumi H."/>
            <person name="Nunoura T."/>
            <person name="Miyazaki M."/>
            <person name="Mino S."/>
            <person name="Toki T."/>
            <person name="Takai K."/>
            <person name="Sako Y."/>
            <person name="Sawabe T."/>
            <person name="Nakagawa S."/>
        </authorList>
    </citation>
    <scope>NUCLEOTIDE SEQUENCE [LARGE SCALE GENOMIC DNA]</scope>
    <source>
        <strain evidence="3 4">AC55</strain>
    </source>
</reference>
<feature type="chain" id="PRO_5032526721" description="Polymer-forming cytoskeletal protein" evidence="2">
    <location>
        <begin position="23"/>
        <end position="272"/>
    </location>
</feature>
<gene>
    <name evidence="3" type="ORF">TTHT_0014</name>
</gene>
<dbReference type="KEGG" id="thyd:TTHT_0014"/>
<keyword evidence="1" id="KW-0812">Transmembrane</keyword>
<keyword evidence="4" id="KW-1185">Reference proteome</keyword>